<feature type="transmembrane region" description="Helical" evidence="1">
    <location>
        <begin position="6"/>
        <end position="29"/>
    </location>
</feature>
<organism evidence="2 3">
    <name type="scientific">Heterorhabditis bacteriophora</name>
    <name type="common">Entomopathogenic nematode worm</name>
    <dbReference type="NCBI Taxonomy" id="37862"/>
    <lineage>
        <taxon>Eukaryota</taxon>
        <taxon>Metazoa</taxon>
        <taxon>Ecdysozoa</taxon>
        <taxon>Nematoda</taxon>
        <taxon>Chromadorea</taxon>
        <taxon>Rhabditida</taxon>
        <taxon>Rhabditina</taxon>
        <taxon>Rhabditomorpha</taxon>
        <taxon>Strongyloidea</taxon>
        <taxon>Heterorhabditidae</taxon>
        <taxon>Heterorhabditis</taxon>
    </lineage>
</organism>
<keyword evidence="1" id="KW-0812">Transmembrane</keyword>
<accession>A0A1I7WJR2</accession>
<dbReference type="Proteomes" id="UP000095283">
    <property type="component" value="Unplaced"/>
</dbReference>
<name>A0A1I7WJR2_HETBA</name>
<sequence length="255" mass="29739">MASYVVPIGASAALIIIICSLFVIQSIVYDIDGMKNEITTGVQEMRPSIFQRYTRYSWRMCTMSSWPRRTTWTRWTYKGLPGHPGIDGPNGRYNEKYCCYLLFDFNIEFVKYSMINIDTKSTMLLSLFQRSSLIIIHKIMYLDKRVFCIYLEINIVSATEFQCVILKKKLDQENISEQGYENLLTISFLKHNSTVPLKPLLFPCKYNKSISHLTSPIFYQNSKSKSLHRSWLHTLCRIIQCYAVSLAKTVRLIFL</sequence>
<protein>
    <submittedName>
        <fullName evidence="3">Col_cuticle_N domain-containing protein</fullName>
    </submittedName>
</protein>
<proteinExistence type="predicted"/>
<keyword evidence="1" id="KW-0472">Membrane</keyword>
<evidence type="ECO:0000313" key="3">
    <source>
        <dbReference type="WBParaSite" id="Hba_05267"/>
    </source>
</evidence>
<reference evidence="3" key="1">
    <citation type="submission" date="2016-11" db="UniProtKB">
        <authorList>
            <consortium name="WormBaseParasite"/>
        </authorList>
    </citation>
    <scope>IDENTIFICATION</scope>
</reference>
<dbReference type="AlphaFoldDB" id="A0A1I7WJR2"/>
<keyword evidence="1" id="KW-1133">Transmembrane helix</keyword>
<keyword evidence="2" id="KW-1185">Reference proteome</keyword>
<evidence type="ECO:0000313" key="2">
    <source>
        <dbReference type="Proteomes" id="UP000095283"/>
    </source>
</evidence>
<evidence type="ECO:0000256" key="1">
    <source>
        <dbReference type="SAM" id="Phobius"/>
    </source>
</evidence>
<dbReference type="WBParaSite" id="Hba_05267">
    <property type="protein sequence ID" value="Hba_05267"/>
    <property type="gene ID" value="Hba_05267"/>
</dbReference>